<dbReference type="HOGENOM" id="CLU_2331893_0_0_0"/>
<feature type="transmembrane region" description="Helical" evidence="1">
    <location>
        <begin position="50"/>
        <end position="69"/>
    </location>
</feature>
<dbReference type="AlphaFoldDB" id="A7NRR0"/>
<protein>
    <submittedName>
        <fullName evidence="2">Uncharacterized protein</fullName>
    </submittedName>
</protein>
<dbReference type="EMBL" id="CP000804">
    <property type="protein sequence ID" value="ABU60256.1"/>
    <property type="molecule type" value="Genomic_DNA"/>
</dbReference>
<name>A7NRR0_ROSCS</name>
<evidence type="ECO:0000256" key="1">
    <source>
        <dbReference type="SAM" id="Phobius"/>
    </source>
</evidence>
<gene>
    <name evidence="2" type="ordered locus">Rcas_4229</name>
</gene>
<dbReference type="KEGG" id="rca:Rcas_4229"/>
<reference evidence="2 3" key="1">
    <citation type="submission" date="2007-08" db="EMBL/GenBank/DDBJ databases">
        <title>Complete sequence of Roseiflexus castenholzii DSM 13941.</title>
        <authorList>
            <consortium name="US DOE Joint Genome Institute"/>
            <person name="Copeland A."/>
            <person name="Lucas S."/>
            <person name="Lapidus A."/>
            <person name="Barry K."/>
            <person name="Glavina del Rio T."/>
            <person name="Dalin E."/>
            <person name="Tice H."/>
            <person name="Pitluck S."/>
            <person name="Thompson L.S."/>
            <person name="Brettin T."/>
            <person name="Bruce D."/>
            <person name="Detter J.C."/>
            <person name="Han C."/>
            <person name="Tapia R."/>
            <person name="Schmutz J."/>
            <person name="Larimer F."/>
            <person name="Land M."/>
            <person name="Hauser L."/>
            <person name="Kyrpides N."/>
            <person name="Mikhailova N."/>
            <person name="Bryant D.A."/>
            <person name="Hanada S."/>
            <person name="Tsukatani Y."/>
            <person name="Richardson P."/>
        </authorList>
    </citation>
    <scope>NUCLEOTIDE SEQUENCE [LARGE SCALE GENOMIC DNA]</scope>
    <source>
        <strain evidence="3">DSM 13941 / HLO8</strain>
    </source>
</reference>
<keyword evidence="1" id="KW-0812">Transmembrane</keyword>
<keyword evidence="3" id="KW-1185">Reference proteome</keyword>
<sequence length="98" mass="10060">MNTKRTKSGIAGGIFLIGLGILIVTGGWYPGVLFVLGLAIGADRAFRGNYGQAVTALAVCFAIGLLSAVDLPWHIFGPFILISLGAVAVTQGVLSKEG</sequence>
<evidence type="ECO:0000313" key="3">
    <source>
        <dbReference type="Proteomes" id="UP000000263"/>
    </source>
</evidence>
<evidence type="ECO:0000313" key="2">
    <source>
        <dbReference type="EMBL" id="ABU60256.1"/>
    </source>
</evidence>
<feature type="transmembrane region" description="Helical" evidence="1">
    <location>
        <begin position="75"/>
        <end position="94"/>
    </location>
</feature>
<dbReference type="STRING" id="383372.Rcas_4229"/>
<keyword evidence="1" id="KW-0472">Membrane</keyword>
<organism evidence="2 3">
    <name type="scientific">Roseiflexus castenholzii (strain DSM 13941 / HLO8)</name>
    <dbReference type="NCBI Taxonomy" id="383372"/>
    <lineage>
        <taxon>Bacteria</taxon>
        <taxon>Bacillati</taxon>
        <taxon>Chloroflexota</taxon>
        <taxon>Chloroflexia</taxon>
        <taxon>Chloroflexales</taxon>
        <taxon>Roseiflexineae</taxon>
        <taxon>Roseiflexaceae</taxon>
        <taxon>Roseiflexus</taxon>
    </lineage>
</organism>
<accession>A7NRR0</accession>
<dbReference type="Proteomes" id="UP000000263">
    <property type="component" value="Chromosome"/>
</dbReference>
<keyword evidence="1" id="KW-1133">Transmembrane helix</keyword>
<dbReference type="RefSeq" id="WP_012122677.1">
    <property type="nucleotide sequence ID" value="NC_009767.1"/>
</dbReference>
<proteinExistence type="predicted"/>
<feature type="transmembrane region" description="Helical" evidence="1">
    <location>
        <begin position="12"/>
        <end position="38"/>
    </location>
</feature>